<proteinExistence type="predicted"/>
<keyword evidence="4" id="KW-1185">Reference proteome</keyword>
<dbReference type="InterPro" id="IPR011047">
    <property type="entry name" value="Quinoprotein_ADH-like_sf"/>
</dbReference>
<name>A0A1C6UDG5_9ACTN</name>
<dbReference type="Gene3D" id="2.130.10.10">
    <property type="entry name" value="YVTN repeat-like/Quinoprotein amine dehydrogenase"/>
    <property type="match status" value="1"/>
</dbReference>
<dbReference type="AlphaFoldDB" id="A0A1C6UDG5"/>
<dbReference type="SUPFAM" id="SSF50998">
    <property type="entry name" value="Quinoprotein alcohol dehydrogenase-like"/>
    <property type="match status" value="1"/>
</dbReference>
<dbReference type="OrthoDB" id="3757373at2"/>
<evidence type="ECO:0000313" key="4">
    <source>
        <dbReference type="Proteomes" id="UP000198937"/>
    </source>
</evidence>
<evidence type="ECO:0000313" key="3">
    <source>
        <dbReference type="EMBL" id="SCL52110.1"/>
    </source>
</evidence>
<organism evidence="3 4">
    <name type="scientific">Micromonospora yangpuensis</name>
    <dbReference type="NCBI Taxonomy" id="683228"/>
    <lineage>
        <taxon>Bacteria</taxon>
        <taxon>Bacillati</taxon>
        <taxon>Actinomycetota</taxon>
        <taxon>Actinomycetes</taxon>
        <taxon>Micromonosporales</taxon>
        <taxon>Micromonosporaceae</taxon>
        <taxon>Micromonospora</taxon>
    </lineage>
</organism>
<evidence type="ECO:0000259" key="2">
    <source>
        <dbReference type="Pfam" id="PF13360"/>
    </source>
</evidence>
<feature type="region of interest" description="Disordered" evidence="1">
    <location>
        <begin position="1"/>
        <end position="23"/>
    </location>
</feature>
<dbReference type="InterPro" id="IPR002372">
    <property type="entry name" value="PQQ_rpt_dom"/>
</dbReference>
<accession>A0A1C6UDG5</accession>
<evidence type="ECO:0000256" key="1">
    <source>
        <dbReference type="SAM" id="MobiDB-lite"/>
    </source>
</evidence>
<dbReference type="EMBL" id="FMIA01000002">
    <property type="protein sequence ID" value="SCL52110.1"/>
    <property type="molecule type" value="Genomic_DNA"/>
</dbReference>
<dbReference type="InterPro" id="IPR015943">
    <property type="entry name" value="WD40/YVTN_repeat-like_dom_sf"/>
</dbReference>
<reference evidence="3 4" key="1">
    <citation type="submission" date="2016-06" db="EMBL/GenBank/DDBJ databases">
        <authorList>
            <person name="Kjaerup R.B."/>
            <person name="Dalgaard T.S."/>
            <person name="Juul-Madsen H.R."/>
        </authorList>
    </citation>
    <scope>NUCLEOTIDE SEQUENCE [LARGE SCALE GENOMIC DNA]</scope>
    <source>
        <strain evidence="3 4">DSM 45577</strain>
    </source>
</reference>
<gene>
    <name evidence="3" type="ORF">GA0070617_1982</name>
</gene>
<dbReference type="RefSeq" id="WP_091435663.1">
    <property type="nucleotide sequence ID" value="NZ_BMMJ01000015.1"/>
</dbReference>
<feature type="domain" description="Pyrrolo-quinoline quinone repeat" evidence="2">
    <location>
        <begin position="105"/>
        <end position="312"/>
    </location>
</feature>
<dbReference type="Pfam" id="PF13360">
    <property type="entry name" value="PQQ_2"/>
    <property type="match status" value="1"/>
</dbReference>
<sequence length="436" mass="46918">MSVIDLGEIRPDDAPPPVADRTRPPRRALRCLLVLVLTLGTLAAAVPRPQRVSSILPASVGATAALVDDRLFVFERQSAETGGDPRLTAWALPAVDRPADRPRMLWQTQVPDLLRLFDVVVRDGLVIAAGFGERSGTTVVLDAVTGARRWRQPGSGSLTTGGNLLLTGGRGADGQIRVVEVATGRPIWVLPVGLDGAALTFRADRIERVVLTTDDGRIEVRSADTGAVLVSRPVVADPAPPSVSVIDDVVLASQGSTGSVTAYGLDRLDVRWTGSFPRVEYFVSCGPAMFCAFQRNRPISVLERDTGRIRWQSEDWWVWQELGNRLFVMAVAGSRVADPNSYGVLDAATGRVLGRVGPWQPAAGRSNTPYAPLLVRPAGERGLLVAELDVAAAEVRLLDILPGADRDCQAEADRLLCRTQDGFGVWALRRAVATRH</sequence>
<dbReference type="Proteomes" id="UP000198937">
    <property type="component" value="Unassembled WGS sequence"/>
</dbReference>
<dbReference type="STRING" id="683228.GA0070617_1982"/>
<protein>
    <submittedName>
        <fullName evidence="3">PQQ-like domain-containing protein</fullName>
    </submittedName>
</protein>